<dbReference type="SUPFAM" id="SSF81872">
    <property type="entry name" value="BRCA2 helical domain"/>
    <property type="match status" value="1"/>
</dbReference>
<gene>
    <name evidence="3" type="ORF">AMATHDRAFT_2265</name>
</gene>
<name>A0A2A9NNZ5_9AGAR</name>
<dbReference type="PANTHER" id="PTHR11289:SF0">
    <property type="entry name" value="BREAST CANCER TYPE 2 SUSCEPTIBILITY PROTEIN"/>
    <property type="match status" value="1"/>
</dbReference>
<reference evidence="3 4" key="1">
    <citation type="submission" date="2014-02" db="EMBL/GenBank/DDBJ databases">
        <title>Transposable element dynamics among asymbiotic and ectomycorrhizal Amanita fungi.</title>
        <authorList>
            <consortium name="DOE Joint Genome Institute"/>
            <person name="Hess J."/>
            <person name="Skrede I."/>
            <person name="Wolfe B."/>
            <person name="LaButti K."/>
            <person name="Ohm R.A."/>
            <person name="Grigoriev I.V."/>
            <person name="Pringle A."/>
        </authorList>
    </citation>
    <scope>NUCLEOTIDE SEQUENCE [LARGE SCALE GENOMIC DNA]</scope>
    <source>
        <strain evidence="3 4">SKay4041</strain>
    </source>
</reference>
<dbReference type="InterPro" id="IPR015187">
    <property type="entry name" value="BRCA2_OB_1"/>
</dbReference>
<feature type="compositionally biased region" description="Polar residues" evidence="1">
    <location>
        <begin position="204"/>
        <end position="218"/>
    </location>
</feature>
<evidence type="ECO:0000259" key="2">
    <source>
        <dbReference type="Pfam" id="PF09103"/>
    </source>
</evidence>
<feature type="domain" description="BRCA2 OB1" evidence="2">
    <location>
        <begin position="536"/>
        <end position="653"/>
    </location>
</feature>
<dbReference type="InterPro" id="IPR012340">
    <property type="entry name" value="NA-bd_OB-fold"/>
</dbReference>
<dbReference type="Pfam" id="PF09103">
    <property type="entry name" value="BRCA-2_OB1"/>
    <property type="match status" value="1"/>
</dbReference>
<dbReference type="Proteomes" id="UP000242287">
    <property type="component" value="Unassembled WGS sequence"/>
</dbReference>
<dbReference type="CDD" id="cd04493">
    <property type="entry name" value="BRCA2DBD_OB1"/>
    <property type="match status" value="1"/>
</dbReference>
<feature type="region of interest" description="Disordered" evidence="1">
    <location>
        <begin position="202"/>
        <end position="287"/>
    </location>
</feature>
<dbReference type="AlphaFoldDB" id="A0A2A9NNZ5"/>
<sequence>MSVLVDSPPDSPARKRLRLSSPVFDGFIDNFSQEDFATFDAIEANFFQSTPSQVTEKFPEATNDVKEMTLDTPLEEPDNPFSTVHRLPGFASASSSGYFQKASTLDYEIGCDDNSQNDASPQPAEPDFDSWFKPINDTPSIGFRTAKFAPETPESRSPAIPTLVTTNAGFIQASKKGVLLPSKTALAVAQAKMNAMLKEEEITESANTQEITSISGSSLKRPALRSLENSSGLSSSPSCSVPRSKESGVSQSPSVGRPSGKGKGRTPEIENNSDQASFPPLGITGSRGTKQFVSPLVKSSLQAHAKTESDNPLIMTSQLTTCITPRKAAPVAGPYLGIRHTPSFSTPRTSGFKSSNRRFTTPFKEGARPITAGTSSVASEKSPHYRQSPVQTRFFDLGIPPNRLTLESCGFLPGQYDACQLDTCSEVDPLELKQITPSLAMYYSFHAGSDIGTTHPAHNMLGSEAALEELKRRGCNLAKKPWVDNHWALILWKLAGMALFNPQQEKDPITRKWCWTEVMRQLLYRYERELNQGKRPAFNKITTRDAPAALPMVLCISNIFFQDGGYRHVDRHYPELEVTDGWYRLRARIDAPLARAVSKGVIRIGRKIGIAGAWLSSNRKEPSEVLEAYDTTKLVLSGNSSHLMPWHTKLGFRKGPFISTLHSLTADGGSVAVMDVVVTKTFPVAYMEFFDGDDVKRREGPRSGAEESRLHDQWKAKREHEVSKLRNEMERRFTRYEGYIARLERRAGHKFDEEEILGTPPNNLDVLYDRLENPEEANNTILEVKPCEAGWLANHIRTALEQERERAADDIERELQKTHPPRDVRSFRVIVVQDACTRKRPANRIAQITVWDVLNLSLAESNRQGTFQSGQRYVVTNLVPTQQSAWMNYESGSQIFLSTKRDSRWFRLS</sequence>
<dbReference type="OrthoDB" id="21095at2759"/>
<evidence type="ECO:0000313" key="3">
    <source>
        <dbReference type="EMBL" id="PFH52259.1"/>
    </source>
</evidence>
<dbReference type="GO" id="GO:0000724">
    <property type="term" value="P:double-strand break repair via homologous recombination"/>
    <property type="evidence" value="ECO:0007669"/>
    <property type="project" value="InterPro"/>
</dbReference>
<dbReference type="GO" id="GO:0006355">
    <property type="term" value="P:regulation of DNA-templated transcription"/>
    <property type="evidence" value="ECO:0007669"/>
    <property type="project" value="TreeGrafter"/>
</dbReference>
<accession>A0A2A9NNZ5</accession>
<dbReference type="Gene3D" id="2.40.50.140">
    <property type="entry name" value="Nucleic acid-binding proteins"/>
    <property type="match status" value="3"/>
</dbReference>
<evidence type="ECO:0000313" key="4">
    <source>
        <dbReference type="Proteomes" id="UP000242287"/>
    </source>
</evidence>
<proteinExistence type="predicted"/>
<dbReference type="InterPro" id="IPR036315">
    <property type="entry name" value="BRCA2_hlx_sf"/>
</dbReference>
<protein>
    <recommendedName>
        <fullName evidence="2">BRCA2 OB1 domain-containing protein</fullName>
    </recommendedName>
</protein>
<dbReference type="EMBL" id="KZ301980">
    <property type="protein sequence ID" value="PFH52259.1"/>
    <property type="molecule type" value="Genomic_DNA"/>
</dbReference>
<dbReference type="InterPro" id="IPR015525">
    <property type="entry name" value="BRCA2"/>
</dbReference>
<feature type="region of interest" description="Disordered" evidence="1">
    <location>
        <begin position="340"/>
        <end position="360"/>
    </location>
</feature>
<evidence type="ECO:0000256" key="1">
    <source>
        <dbReference type="SAM" id="MobiDB-lite"/>
    </source>
</evidence>
<dbReference type="PANTHER" id="PTHR11289">
    <property type="entry name" value="BREAST CANCER TYPE 2 SUSCEPTIBILITY PROTEIN BRCA2"/>
    <property type="match status" value="1"/>
</dbReference>
<feature type="compositionally biased region" description="Polar residues" evidence="1">
    <location>
        <begin position="342"/>
        <end position="359"/>
    </location>
</feature>
<dbReference type="SUPFAM" id="SSF50249">
    <property type="entry name" value="Nucleic acid-binding proteins"/>
    <property type="match status" value="2"/>
</dbReference>
<organism evidence="3 4">
    <name type="scientific">Amanita thiersii Skay4041</name>
    <dbReference type="NCBI Taxonomy" id="703135"/>
    <lineage>
        <taxon>Eukaryota</taxon>
        <taxon>Fungi</taxon>
        <taxon>Dikarya</taxon>
        <taxon>Basidiomycota</taxon>
        <taxon>Agaricomycotina</taxon>
        <taxon>Agaricomycetes</taxon>
        <taxon>Agaricomycetidae</taxon>
        <taxon>Agaricales</taxon>
        <taxon>Pluteineae</taxon>
        <taxon>Amanitaceae</taxon>
        <taxon>Amanita</taxon>
    </lineage>
</organism>
<feature type="compositionally biased region" description="Low complexity" evidence="1">
    <location>
        <begin position="225"/>
        <end position="242"/>
    </location>
</feature>
<dbReference type="STRING" id="703135.A0A2A9NNZ5"/>
<keyword evidence="4" id="KW-1185">Reference proteome</keyword>